<evidence type="ECO:0000256" key="1">
    <source>
        <dbReference type="SAM" id="MobiDB-lite"/>
    </source>
</evidence>
<organism evidence="2 3">
    <name type="scientific">Phialocephala subalpina</name>
    <dbReference type="NCBI Taxonomy" id="576137"/>
    <lineage>
        <taxon>Eukaryota</taxon>
        <taxon>Fungi</taxon>
        <taxon>Dikarya</taxon>
        <taxon>Ascomycota</taxon>
        <taxon>Pezizomycotina</taxon>
        <taxon>Leotiomycetes</taxon>
        <taxon>Helotiales</taxon>
        <taxon>Mollisiaceae</taxon>
        <taxon>Phialocephala</taxon>
        <taxon>Phialocephala fortinii species complex</taxon>
    </lineage>
</organism>
<protein>
    <submittedName>
        <fullName evidence="2">Uncharacterized protein</fullName>
    </submittedName>
</protein>
<evidence type="ECO:0000313" key="2">
    <source>
        <dbReference type="EMBL" id="CZR65880.1"/>
    </source>
</evidence>
<keyword evidence="3" id="KW-1185">Reference proteome</keyword>
<dbReference type="AlphaFoldDB" id="A0A1L7XLE7"/>
<proteinExistence type="predicted"/>
<name>A0A1L7XLE7_9HELO</name>
<dbReference type="Proteomes" id="UP000184330">
    <property type="component" value="Unassembled WGS sequence"/>
</dbReference>
<accession>A0A1L7XLE7</accession>
<gene>
    <name evidence="2" type="ORF">PAC_15780</name>
</gene>
<evidence type="ECO:0000313" key="3">
    <source>
        <dbReference type="Proteomes" id="UP000184330"/>
    </source>
</evidence>
<feature type="compositionally biased region" description="Polar residues" evidence="1">
    <location>
        <begin position="22"/>
        <end position="33"/>
    </location>
</feature>
<reference evidence="2 3" key="1">
    <citation type="submission" date="2016-03" db="EMBL/GenBank/DDBJ databases">
        <authorList>
            <person name="Ploux O."/>
        </authorList>
    </citation>
    <scope>NUCLEOTIDE SEQUENCE [LARGE SCALE GENOMIC DNA]</scope>
    <source>
        <strain evidence="2 3">UAMH 11012</strain>
    </source>
</reference>
<dbReference type="EMBL" id="FJOG01000033">
    <property type="protein sequence ID" value="CZR65880.1"/>
    <property type="molecule type" value="Genomic_DNA"/>
</dbReference>
<feature type="compositionally biased region" description="Basic and acidic residues" evidence="1">
    <location>
        <begin position="284"/>
        <end position="293"/>
    </location>
</feature>
<feature type="region of interest" description="Disordered" evidence="1">
    <location>
        <begin position="265"/>
        <end position="293"/>
    </location>
</feature>
<sequence length="326" mass="36444">MKRKPAFAEEEDPETGEAVLGTESSASFSLSPEQSRERRKTWRRSASDFVSDSESLYLGSLLDVLKQSKEEEPLLTIVAGEHDDNPTAEAWKECENSGTKFRLFPIKDTVINGENNTYIAREILLSKEEGDLDRENPDLIIVQRKYAVNASISLDAHRLFFRGRLDVDRPYIFPKLGDEIPGVGCPDIHFTFRGIRDWPTVVKGAKFASFDRNVTIDITAEDIESGRKVMFDIERDEVVGLDLKPALGVLISCADFKSVYTGSHVSKEDPNEVHPSPASKKRRMGDTKPHPGEISKTVELKLIGMGPEVVKGAWRADLNIKLAIKN</sequence>
<dbReference type="OrthoDB" id="3547155at2759"/>
<feature type="region of interest" description="Disordered" evidence="1">
    <location>
        <begin position="1"/>
        <end position="44"/>
    </location>
</feature>